<evidence type="ECO:0000256" key="2">
    <source>
        <dbReference type="PROSITE-ProRule" id="PRU00169"/>
    </source>
</evidence>
<dbReference type="PANTHER" id="PTHR44591:SF19">
    <property type="entry name" value="TWO-COMPONENT RESPONSE REGULATOR-RELATED"/>
    <property type="match status" value="1"/>
</dbReference>
<dbReference type="InterPro" id="IPR035965">
    <property type="entry name" value="PAS-like_dom_sf"/>
</dbReference>
<dbReference type="Pfam" id="PF13188">
    <property type="entry name" value="PAS_8"/>
    <property type="match status" value="1"/>
</dbReference>
<dbReference type="AlphaFoldDB" id="Q2SF29"/>
<keyword evidence="1 2" id="KW-0597">Phosphoprotein</keyword>
<proteinExistence type="predicted"/>
<feature type="coiled-coil region" evidence="3">
    <location>
        <begin position="155"/>
        <end position="186"/>
    </location>
</feature>
<evidence type="ECO:0000256" key="1">
    <source>
        <dbReference type="ARBA" id="ARBA00022553"/>
    </source>
</evidence>
<keyword evidence="6" id="KW-1185">Reference proteome</keyword>
<dbReference type="GO" id="GO:0000160">
    <property type="term" value="P:phosphorelay signal transduction system"/>
    <property type="evidence" value="ECO:0007669"/>
    <property type="project" value="InterPro"/>
</dbReference>
<dbReference type="SUPFAM" id="SSF52172">
    <property type="entry name" value="CheY-like"/>
    <property type="match status" value="1"/>
</dbReference>
<evidence type="ECO:0000313" key="5">
    <source>
        <dbReference type="EMBL" id="ABC30745.1"/>
    </source>
</evidence>
<dbReference type="Proteomes" id="UP000000238">
    <property type="component" value="Chromosome"/>
</dbReference>
<dbReference type="SMART" id="SM00448">
    <property type="entry name" value="REC"/>
    <property type="match status" value="1"/>
</dbReference>
<dbReference type="STRING" id="349521.HCH_04030"/>
<dbReference type="InterPro" id="IPR000014">
    <property type="entry name" value="PAS"/>
</dbReference>
<keyword evidence="3" id="KW-0175">Coiled coil</keyword>
<dbReference type="InterPro" id="IPR001789">
    <property type="entry name" value="Sig_transdc_resp-reg_receiver"/>
</dbReference>
<feature type="modified residue" description="4-aspartylphosphate" evidence="2">
    <location>
        <position position="87"/>
    </location>
</feature>
<feature type="domain" description="Response regulatory" evidence="4">
    <location>
        <begin position="38"/>
        <end position="153"/>
    </location>
</feature>
<evidence type="ECO:0000256" key="3">
    <source>
        <dbReference type="SAM" id="Coils"/>
    </source>
</evidence>
<dbReference type="Gene3D" id="3.40.50.2300">
    <property type="match status" value="1"/>
</dbReference>
<dbReference type="KEGG" id="hch:HCH_04030"/>
<dbReference type="InterPro" id="IPR011006">
    <property type="entry name" value="CheY-like_superfamily"/>
</dbReference>
<dbReference type="PROSITE" id="PS50110">
    <property type="entry name" value="RESPONSE_REGULATORY"/>
    <property type="match status" value="1"/>
</dbReference>
<dbReference type="Gene3D" id="3.30.450.20">
    <property type="entry name" value="PAS domain"/>
    <property type="match status" value="1"/>
</dbReference>
<sequence length="298" mass="33057">MVSPPTAFAQQHIATTLCEESLEGIKRLLVETDQLPDALLLVDDEVNILRSLTRLFRREGYRILTANSAQEGLDILAQEPVAVILSDQRMPGMTGSEMFKEVKSRYPDTIRLIMSGYTELESITSAINDGAVYKFLLKPWEDEKLLQHIREAFSIHELKSKNARLNEQLKELNRQLEQKVEEQNLELVLNVRSLRASQEILEHLPVAIVGVSDDGMIVEVNAAARGLLGEGLQVGMFVMQVFPEKVFQGYMEAVKSSVGEIVQVSAAIGGQPTNLLIKRFSGNFNVSGSVMAMLSAEG</sequence>
<dbReference type="eggNOG" id="COG3437">
    <property type="taxonomic scope" value="Bacteria"/>
</dbReference>
<dbReference type="EMBL" id="CP000155">
    <property type="protein sequence ID" value="ABC30745.1"/>
    <property type="molecule type" value="Genomic_DNA"/>
</dbReference>
<protein>
    <submittedName>
        <fullName evidence="5">FOG: CheY-like receiver</fullName>
    </submittedName>
</protein>
<gene>
    <name evidence="5" type="ordered locus">HCH_04030</name>
</gene>
<name>Q2SF29_HAHCH</name>
<dbReference type="PANTHER" id="PTHR44591">
    <property type="entry name" value="STRESS RESPONSE REGULATOR PROTEIN 1"/>
    <property type="match status" value="1"/>
</dbReference>
<reference evidence="5 6" key="1">
    <citation type="journal article" date="2005" name="Nucleic Acids Res.">
        <title>Genomic blueprint of Hahella chejuensis, a marine microbe producing an algicidal agent.</title>
        <authorList>
            <person name="Jeong H."/>
            <person name="Yim J.H."/>
            <person name="Lee C."/>
            <person name="Choi S.-H."/>
            <person name="Park Y.K."/>
            <person name="Yoon S.H."/>
            <person name="Hur C.-G."/>
            <person name="Kang H.-Y."/>
            <person name="Kim D."/>
            <person name="Lee H.H."/>
            <person name="Park K.H."/>
            <person name="Park S.-H."/>
            <person name="Park H.-S."/>
            <person name="Lee H.K."/>
            <person name="Oh T.K."/>
            <person name="Kim J.F."/>
        </authorList>
    </citation>
    <scope>NUCLEOTIDE SEQUENCE [LARGE SCALE GENOMIC DNA]</scope>
    <source>
        <strain evidence="5 6">KCTC 2396</strain>
    </source>
</reference>
<organism evidence="5 6">
    <name type="scientific">Hahella chejuensis (strain KCTC 2396)</name>
    <dbReference type="NCBI Taxonomy" id="349521"/>
    <lineage>
        <taxon>Bacteria</taxon>
        <taxon>Pseudomonadati</taxon>
        <taxon>Pseudomonadota</taxon>
        <taxon>Gammaproteobacteria</taxon>
        <taxon>Oceanospirillales</taxon>
        <taxon>Hahellaceae</taxon>
        <taxon>Hahella</taxon>
    </lineage>
</organism>
<accession>Q2SF29</accession>
<dbReference type="Pfam" id="PF00072">
    <property type="entry name" value="Response_reg"/>
    <property type="match status" value="1"/>
</dbReference>
<dbReference type="CDD" id="cd17569">
    <property type="entry name" value="REC_HupR-like"/>
    <property type="match status" value="1"/>
</dbReference>
<evidence type="ECO:0000259" key="4">
    <source>
        <dbReference type="PROSITE" id="PS50110"/>
    </source>
</evidence>
<dbReference type="InterPro" id="IPR050595">
    <property type="entry name" value="Bact_response_regulator"/>
</dbReference>
<evidence type="ECO:0000313" key="6">
    <source>
        <dbReference type="Proteomes" id="UP000000238"/>
    </source>
</evidence>
<dbReference type="HOGENOM" id="CLU_081249_0_0_6"/>
<dbReference type="SUPFAM" id="SSF55785">
    <property type="entry name" value="PYP-like sensor domain (PAS domain)"/>
    <property type="match status" value="1"/>
</dbReference>